<sequence length="297" mass="33378">MTIPKIASYDLPEHHEFPNNRTNWTIEPSKAVLLIHDMQEYFVSYYEADSSPMVDILTNIQQLKHVAKQAGIPVVYTAQPANQDPKDRALLTDFWGPGLNGDHTPVVSTLAPESDDIEYVKWRYSAFKKTPLLDYMKDNQKTQLIISGIYGHIGILSTALDAFMLDVQPFIIGDAIADFSREDHIHTLNYISGRTGSIKTLDKAIAEINPNEESILSLNVLQSDVAETLGVSYEEIDVNENLIFMGLDSMRAMTLVEKWNKQGANISFAQLIEAVSLQEWWQAIEATLKNHAEEVPA</sequence>
<dbReference type="SUPFAM" id="SSF52499">
    <property type="entry name" value="Isochorismatase-like hydrolases"/>
    <property type="match status" value="1"/>
</dbReference>
<feature type="modified residue" description="O-(pantetheine 4'-phosphoryl)serine" evidence="5">
    <location>
        <position position="249"/>
    </location>
</feature>
<dbReference type="PANTHER" id="PTHR43540:SF3">
    <property type="entry name" value="ENTEROBACTIN SYNTHASE COMPONENT B"/>
    <property type="match status" value="1"/>
</dbReference>
<dbReference type="InterPro" id="IPR036380">
    <property type="entry name" value="Isochorismatase-like_sf"/>
</dbReference>
<dbReference type="Pfam" id="PF00550">
    <property type="entry name" value="PP-binding"/>
    <property type="match status" value="1"/>
</dbReference>
<dbReference type="PRINTS" id="PR01398">
    <property type="entry name" value="ISCHRISMTASE"/>
</dbReference>
<dbReference type="InterPro" id="IPR009081">
    <property type="entry name" value="PP-bd_ACP"/>
</dbReference>
<evidence type="ECO:0000256" key="1">
    <source>
        <dbReference type="ARBA" id="ARBA00004924"/>
    </source>
</evidence>
<accession>A0A2N7FDB8</accession>
<dbReference type="EMBL" id="MCWU01000019">
    <property type="protein sequence ID" value="PMJ67293.1"/>
    <property type="molecule type" value="Genomic_DNA"/>
</dbReference>
<evidence type="ECO:0000256" key="3">
    <source>
        <dbReference type="ARBA" id="ARBA00022801"/>
    </source>
</evidence>
<proteinExistence type="predicted"/>
<dbReference type="InterPro" id="IPR000868">
    <property type="entry name" value="Isochorismatase-like_dom"/>
</dbReference>
<dbReference type="EC" id="3.3.2.1" evidence="2"/>
<dbReference type="PANTHER" id="PTHR43540">
    <property type="entry name" value="PEROXYUREIDOACRYLATE/UREIDOACRYLATE AMIDOHYDROLASE-RELATED"/>
    <property type="match status" value="1"/>
</dbReference>
<evidence type="ECO:0000256" key="4">
    <source>
        <dbReference type="ARBA" id="ARBA00048590"/>
    </source>
</evidence>
<dbReference type="GO" id="GO:0008908">
    <property type="term" value="F:isochorismatase activity"/>
    <property type="evidence" value="ECO:0007669"/>
    <property type="project" value="UniProtKB-EC"/>
</dbReference>
<dbReference type="OrthoDB" id="5794853at2"/>
<comment type="cofactor">
    <cofactor evidence="5">
        <name>pantetheine 4'-phosphate</name>
        <dbReference type="ChEBI" id="CHEBI:47942"/>
    </cofactor>
    <text evidence="5">Binds 1 phosphopantetheine covalently.</text>
</comment>
<dbReference type="Proteomes" id="UP000235330">
    <property type="component" value="Unassembled WGS sequence"/>
</dbReference>
<protein>
    <recommendedName>
        <fullName evidence="2">isochorismatase</fullName>
        <ecNumber evidence="2">3.3.2.1</ecNumber>
    </recommendedName>
</protein>
<reference evidence="8" key="1">
    <citation type="submission" date="2016-07" db="EMBL/GenBank/DDBJ databases">
        <title>Nontailed viruses are major unrecognized killers of bacteria in the ocean.</title>
        <authorList>
            <person name="Kauffman K."/>
            <person name="Hussain F."/>
            <person name="Yang J."/>
            <person name="Arevalo P."/>
            <person name="Brown J."/>
            <person name="Cutler M."/>
            <person name="Kelly L."/>
            <person name="Polz M.F."/>
        </authorList>
    </citation>
    <scope>NUCLEOTIDE SEQUENCE [LARGE SCALE GENOMIC DNA]</scope>
    <source>
        <strain evidence="8">10N.261.55.E11</strain>
    </source>
</reference>
<comment type="catalytic activity">
    <reaction evidence="4">
        <text>isochorismate + H2O = (2S,3S)-2,3-dihydroxy-2,3-dihydrobenzoate + pyruvate</text>
        <dbReference type="Rhea" id="RHEA:11112"/>
        <dbReference type="ChEBI" id="CHEBI:15361"/>
        <dbReference type="ChEBI" id="CHEBI:15377"/>
        <dbReference type="ChEBI" id="CHEBI:29780"/>
        <dbReference type="ChEBI" id="CHEBI:58764"/>
        <dbReference type="EC" id="3.3.2.1"/>
    </reaction>
</comment>
<dbReference type="AlphaFoldDB" id="A0A2N7FDB8"/>
<dbReference type="Gene3D" id="3.40.50.850">
    <property type="entry name" value="Isochorismatase-like"/>
    <property type="match status" value="1"/>
</dbReference>
<evidence type="ECO:0000256" key="2">
    <source>
        <dbReference type="ARBA" id="ARBA00012100"/>
    </source>
</evidence>
<dbReference type="SUPFAM" id="SSF47336">
    <property type="entry name" value="ACP-like"/>
    <property type="match status" value="1"/>
</dbReference>
<dbReference type="Pfam" id="PF00857">
    <property type="entry name" value="Isochorismatase"/>
    <property type="match status" value="1"/>
</dbReference>
<gene>
    <name evidence="7" type="ORF">BCU17_17810</name>
</gene>
<dbReference type="InterPro" id="IPR016291">
    <property type="entry name" value="Isochorismatase"/>
</dbReference>
<organism evidence="7 8">
    <name type="scientific">Vibrio splendidus</name>
    <dbReference type="NCBI Taxonomy" id="29497"/>
    <lineage>
        <taxon>Bacteria</taxon>
        <taxon>Pseudomonadati</taxon>
        <taxon>Pseudomonadota</taxon>
        <taxon>Gammaproteobacteria</taxon>
        <taxon>Vibrionales</taxon>
        <taxon>Vibrionaceae</taxon>
        <taxon>Vibrio</taxon>
    </lineage>
</organism>
<evidence type="ECO:0000259" key="6">
    <source>
        <dbReference type="PROSITE" id="PS50075"/>
    </source>
</evidence>
<keyword evidence="5" id="KW-0596">Phosphopantetheine</keyword>
<name>A0A2N7FDB8_VIBSP</name>
<dbReference type="PROSITE" id="PS50075">
    <property type="entry name" value="CARRIER"/>
    <property type="match status" value="1"/>
</dbReference>
<dbReference type="RefSeq" id="WP_076678975.1">
    <property type="nucleotide sequence ID" value="NZ_CAWMVP010000046.1"/>
</dbReference>
<dbReference type="PIRSF" id="PIRSF001111">
    <property type="entry name" value="Isochorismatase"/>
    <property type="match status" value="1"/>
</dbReference>
<dbReference type="InterPro" id="IPR036736">
    <property type="entry name" value="ACP-like_sf"/>
</dbReference>
<feature type="domain" description="Carrier" evidence="6">
    <location>
        <begin position="212"/>
        <end position="288"/>
    </location>
</feature>
<comment type="pathway">
    <text evidence="1">Siderophore biosynthesis.</text>
</comment>
<dbReference type="Gene3D" id="1.10.1200.10">
    <property type="entry name" value="ACP-like"/>
    <property type="match status" value="1"/>
</dbReference>
<dbReference type="InterPro" id="IPR050272">
    <property type="entry name" value="Isochorismatase-like_hydrls"/>
</dbReference>
<keyword evidence="3" id="KW-0378">Hydrolase</keyword>
<comment type="caution">
    <text evidence="7">The sequence shown here is derived from an EMBL/GenBank/DDBJ whole genome shotgun (WGS) entry which is preliminary data.</text>
</comment>
<evidence type="ECO:0000313" key="8">
    <source>
        <dbReference type="Proteomes" id="UP000235330"/>
    </source>
</evidence>
<evidence type="ECO:0000256" key="5">
    <source>
        <dbReference type="PIRSR" id="PIRSR001111-50"/>
    </source>
</evidence>
<evidence type="ECO:0000313" key="7">
    <source>
        <dbReference type="EMBL" id="PMJ67293.1"/>
    </source>
</evidence>
<keyword evidence="5" id="KW-0597">Phosphoprotein</keyword>